<dbReference type="InterPro" id="IPR036812">
    <property type="entry name" value="NAD(P)_OxRdtase_dom_sf"/>
</dbReference>
<keyword evidence="3" id="KW-1185">Reference proteome</keyword>
<organism evidence="2 3">
    <name type="scientific">Occallatibacter riparius</name>
    <dbReference type="NCBI Taxonomy" id="1002689"/>
    <lineage>
        <taxon>Bacteria</taxon>
        <taxon>Pseudomonadati</taxon>
        <taxon>Acidobacteriota</taxon>
        <taxon>Terriglobia</taxon>
        <taxon>Terriglobales</taxon>
        <taxon>Acidobacteriaceae</taxon>
        <taxon>Occallatibacter</taxon>
    </lineage>
</organism>
<sequence length="291" mass="32578">MNGYSRRDFLKTGIAVGTIATAAPLVAEKRTALDKVTLGKSGVQVTRLAFGTGSFNGHVQYSLGQKDFSKLVAYAYERGIRFFETAESYMTPAMLGEALKPYPRDSYVLMTKVTTNSGDPHQRFEDMLRTHKMEYFDIMLLHWQHEGNWVSDTKNWQDAIDHLQSKKTILSRGASFHGLPALRQAPGNPWLQVAMIRMNHKGTRMDGNVYNEGNNPDGIQEVVKHVHQVQKDGMGVISMKLVGDGTFTQHEDRVAAMRFAFQTAKIDCATVGFKSNQEIDEAIDNMNLALT</sequence>
<dbReference type="GO" id="GO:0016491">
    <property type="term" value="F:oxidoreductase activity"/>
    <property type="evidence" value="ECO:0007669"/>
    <property type="project" value="InterPro"/>
</dbReference>
<dbReference type="GO" id="GO:0005829">
    <property type="term" value="C:cytosol"/>
    <property type="evidence" value="ECO:0007669"/>
    <property type="project" value="TreeGrafter"/>
</dbReference>
<dbReference type="InterPro" id="IPR006311">
    <property type="entry name" value="TAT_signal"/>
</dbReference>
<name>A0A9J7BQZ5_9BACT</name>
<protein>
    <submittedName>
        <fullName evidence="2">Aldo/keto reductase</fullName>
    </submittedName>
</protein>
<dbReference type="PRINTS" id="PR00069">
    <property type="entry name" value="ALDKETRDTASE"/>
</dbReference>
<accession>A0A9J7BQZ5</accession>
<dbReference type="PROSITE" id="PS51318">
    <property type="entry name" value="TAT"/>
    <property type="match status" value="1"/>
</dbReference>
<dbReference type="InterPro" id="IPR023210">
    <property type="entry name" value="NADP_OxRdtase_dom"/>
</dbReference>
<dbReference type="KEGG" id="orp:MOP44_22670"/>
<gene>
    <name evidence="2" type="ORF">MOP44_22670</name>
</gene>
<proteinExistence type="predicted"/>
<dbReference type="RefSeq" id="WP_260792693.1">
    <property type="nucleotide sequence ID" value="NZ_CP093313.1"/>
</dbReference>
<dbReference type="PANTHER" id="PTHR42686">
    <property type="entry name" value="GH17980P-RELATED"/>
    <property type="match status" value="1"/>
</dbReference>
<evidence type="ECO:0000313" key="2">
    <source>
        <dbReference type="EMBL" id="UWZ83358.1"/>
    </source>
</evidence>
<evidence type="ECO:0000313" key="3">
    <source>
        <dbReference type="Proteomes" id="UP001059380"/>
    </source>
</evidence>
<dbReference type="InterPro" id="IPR020471">
    <property type="entry name" value="AKR"/>
</dbReference>
<dbReference type="AlphaFoldDB" id="A0A9J7BQZ5"/>
<dbReference type="EMBL" id="CP093313">
    <property type="protein sequence ID" value="UWZ83358.1"/>
    <property type="molecule type" value="Genomic_DNA"/>
</dbReference>
<dbReference type="Gene3D" id="3.20.20.100">
    <property type="entry name" value="NADP-dependent oxidoreductase domain"/>
    <property type="match status" value="1"/>
</dbReference>
<dbReference type="SUPFAM" id="SSF51430">
    <property type="entry name" value="NAD(P)-linked oxidoreductase"/>
    <property type="match status" value="1"/>
</dbReference>
<reference evidence="2" key="1">
    <citation type="submission" date="2021-04" db="EMBL/GenBank/DDBJ databases">
        <title>Phylogenetic analysis of Acidobacteriaceae.</title>
        <authorList>
            <person name="Qiu L."/>
            <person name="Zhang Q."/>
        </authorList>
    </citation>
    <scope>NUCLEOTIDE SEQUENCE</scope>
    <source>
        <strain evidence="2">DSM 25168</strain>
    </source>
</reference>
<dbReference type="Pfam" id="PF00248">
    <property type="entry name" value="Aldo_ket_red"/>
    <property type="match status" value="1"/>
</dbReference>
<dbReference type="Proteomes" id="UP001059380">
    <property type="component" value="Chromosome"/>
</dbReference>
<evidence type="ECO:0000259" key="1">
    <source>
        <dbReference type="Pfam" id="PF00248"/>
    </source>
</evidence>
<feature type="domain" description="NADP-dependent oxidoreductase" evidence="1">
    <location>
        <begin position="47"/>
        <end position="260"/>
    </location>
</feature>
<dbReference type="PANTHER" id="PTHR42686:SF1">
    <property type="entry name" value="GH17980P-RELATED"/>
    <property type="match status" value="1"/>
</dbReference>